<reference evidence="2 3" key="1">
    <citation type="journal article" date="2018" name="Mol. Plant">
        <title>The genome of Artemisia annua provides insight into the evolution of Asteraceae family and artemisinin biosynthesis.</title>
        <authorList>
            <person name="Shen Q."/>
            <person name="Zhang L."/>
            <person name="Liao Z."/>
            <person name="Wang S."/>
            <person name="Yan T."/>
            <person name="Shi P."/>
            <person name="Liu M."/>
            <person name="Fu X."/>
            <person name="Pan Q."/>
            <person name="Wang Y."/>
            <person name="Lv Z."/>
            <person name="Lu X."/>
            <person name="Zhang F."/>
            <person name="Jiang W."/>
            <person name="Ma Y."/>
            <person name="Chen M."/>
            <person name="Hao X."/>
            <person name="Li L."/>
            <person name="Tang Y."/>
            <person name="Lv G."/>
            <person name="Zhou Y."/>
            <person name="Sun X."/>
            <person name="Brodelius P.E."/>
            <person name="Rose J.K.C."/>
            <person name="Tang K."/>
        </authorList>
    </citation>
    <scope>NUCLEOTIDE SEQUENCE [LARGE SCALE GENOMIC DNA]</scope>
    <source>
        <strain evidence="3">cv. Huhao1</strain>
        <tissue evidence="2">Leaf</tissue>
    </source>
</reference>
<keyword evidence="1" id="KW-1133">Transmembrane helix</keyword>
<keyword evidence="2" id="KW-0808">Transferase</keyword>
<dbReference type="PANTHER" id="PTHR36617">
    <property type="entry name" value="PROTEIN, PUTATIVE-RELATED"/>
    <property type="match status" value="1"/>
</dbReference>
<organism evidence="2 3">
    <name type="scientific">Artemisia annua</name>
    <name type="common">Sweet wormwood</name>
    <dbReference type="NCBI Taxonomy" id="35608"/>
    <lineage>
        <taxon>Eukaryota</taxon>
        <taxon>Viridiplantae</taxon>
        <taxon>Streptophyta</taxon>
        <taxon>Embryophyta</taxon>
        <taxon>Tracheophyta</taxon>
        <taxon>Spermatophyta</taxon>
        <taxon>Magnoliopsida</taxon>
        <taxon>eudicotyledons</taxon>
        <taxon>Gunneridae</taxon>
        <taxon>Pentapetalae</taxon>
        <taxon>asterids</taxon>
        <taxon>campanulids</taxon>
        <taxon>Asterales</taxon>
        <taxon>Asteraceae</taxon>
        <taxon>Asteroideae</taxon>
        <taxon>Anthemideae</taxon>
        <taxon>Artemisiinae</taxon>
        <taxon>Artemisia</taxon>
    </lineage>
</organism>
<keyword evidence="2" id="KW-0548">Nucleotidyltransferase</keyword>
<name>A0A2U1PQC0_ARTAN</name>
<feature type="transmembrane region" description="Helical" evidence="1">
    <location>
        <begin position="32"/>
        <end position="51"/>
    </location>
</feature>
<keyword evidence="1" id="KW-0472">Membrane</keyword>
<protein>
    <submittedName>
        <fullName evidence="2">RNA-directed DNA polymerase, eukaryota, Reverse transcriptase zinc-binding domain protein</fullName>
    </submittedName>
</protein>
<evidence type="ECO:0000256" key="1">
    <source>
        <dbReference type="SAM" id="Phobius"/>
    </source>
</evidence>
<gene>
    <name evidence="2" type="ORF">CTI12_AA124340</name>
</gene>
<evidence type="ECO:0000313" key="2">
    <source>
        <dbReference type="EMBL" id="PWA87949.1"/>
    </source>
</evidence>
<dbReference type="GO" id="GO:0003964">
    <property type="term" value="F:RNA-directed DNA polymerase activity"/>
    <property type="evidence" value="ECO:0007669"/>
    <property type="project" value="UniProtKB-KW"/>
</dbReference>
<comment type="caution">
    <text evidence="2">The sequence shown here is derived from an EMBL/GenBank/DDBJ whole genome shotgun (WGS) entry which is preliminary data.</text>
</comment>
<dbReference type="Proteomes" id="UP000245207">
    <property type="component" value="Unassembled WGS sequence"/>
</dbReference>
<evidence type="ECO:0000313" key="3">
    <source>
        <dbReference type="Proteomes" id="UP000245207"/>
    </source>
</evidence>
<dbReference type="EMBL" id="PKPP01000861">
    <property type="protein sequence ID" value="PWA87949.1"/>
    <property type="molecule type" value="Genomic_DNA"/>
</dbReference>
<dbReference type="OrthoDB" id="689430at2759"/>
<dbReference type="PANTHER" id="PTHR36617:SF5">
    <property type="entry name" value="OS05G0421675 PROTEIN"/>
    <property type="match status" value="1"/>
</dbReference>
<accession>A0A2U1PQC0</accession>
<keyword evidence="1" id="KW-0812">Transmembrane</keyword>
<keyword evidence="2" id="KW-0695">RNA-directed DNA polymerase</keyword>
<keyword evidence="3" id="KW-1185">Reference proteome</keyword>
<proteinExistence type="predicted"/>
<sequence>MRNNFFIGGDLGEKEMTWVSWKKCMSSKKSSVLGIGSIMALNTCLLFKWIWHMLKHPYDLWAIVIKELHGHNGGIFDVPSFTSCYSPWYGIMSSVKTLKQKGIDVLSLCIRKLGNGTSIRFLDDIWCGHQPLKIQFPRVFMLDNDKSCCISSRLTLDDWSNVLRKQPRGGIESHQFSELEQLIGTVELSEHMVSLSHQRVP</sequence>
<dbReference type="AlphaFoldDB" id="A0A2U1PQC0"/>